<sequence>MQNHALLGHYIDCFREKIDCETLNKHHIHHNLSTAERTAVQSWKSKDQTAIKSADKGGAIVILNCDDYVNEANRQPSNTTDYKELRDDSIPEFTQKKKLVP</sequence>
<gene>
    <name evidence="2" type="ORF">UY3_16281</name>
</gene>
<evidence type="ECO:0000313" key="2">
    <source>
        <dbReference type="EMBL" id="EMP26639.1"/>
    </source>
</evidence>
<accession>M7APW0</accession>
<keyword evidence="3" id="KW-1185">Reference proteome</keyword>
<feature type="region of interest" description="Disordered" evidence="1">
    <location>
        <begin position="73"/>
        <end position="101"/>
    </location>
</feature>
<organism evidence="2 3">
    <name type="scientific">Chelonia mydas</name>
    <name type="common">Green sea-turtle</name>
    <name type="synonym">Chelonia agassizi</name>
    <dbReference type="NCBI Taxonomy" id="8469"/>
    <lineage>
        <taxon>Eukaryota</taxon>
        <taxon>Metazoa</taxon>
        <taxon>Chordata</taxon>
        <taxon>Craniata</taxon>
        <taxon>Vertebrata</taxon>
        <taxon>Euteleostomi</taxon>
        <taxon>Archelosauria</taxon>
        <taxon>Testudinata</taxon>
        <taxon>Testudines</taxon>
        <taxon>Cryptodira</taxon>
        <taxon>Durocryptodira</taxon>
        <taxon>Americhelydia</taxon>
        <taxon>Chelonioidea</taxon>
        <taxon>Cheloniidae</taxon>
        <taxon>Chelonia</taxon>
    </lineage>
</organism>
<evidence type="ECO:0000256" key="1">
    <source>
        <dbReference type="SAM" id="MobiDB-lite"/>
    </source>
</evidence>
<dbReference type="Proteomes" id="UP000031443">
    <property type="component" value="Unassembled WGS sequence"/>
</dbReference>
<dbReference type="EMBL" id="KB577332">
    <property type="protein sequence ID" value="EMP26639.1"/>
    <property type="molecule type" value="Genomic_DNA"/>
</dbReference>
<evidence type="ECO:0000313" key="3">
    <source>
        <dbReference type="Proteomes" id="UP000031443"/>
    </source>
</evidence>
<dbReference type="AlphaFoldDB" id="M7APW0"/>
<proteinExistence type="predicted"/>
<protein>
    <submittedName>
        <fullName evidence="2">Uncharacterized protein</fullName>
    </submittedName>
</protein>
<dbReference type="STRING" id="8469.M7APW0"/>
<name>M7APW0_CHEMY</name>
<reference evidence="3" key="1">
    <citation type="journal article" date="2013" name="Nat. Genet.">
        <title>The draft genomes of soft-shell turtle and green sea turtle yield insights into the development and evolution of the turtle-specific body plan.</title>
        <authorList>
            <person name="Wang Z."/>
            <person name="Pascual-Anaya J."/>
            <person name="Zadissa A."/>
            <person name="Li W."/>
            <person name="Niimura Y."/>
            <person name="Huang Z."/>
            <person name="Li C."/>
            <person name="White S."/>
            <person name="Xiong Z."/>
            <person name="Fang D."/>
            <person name="Wang B."/>
            <person name="Ming Y."/>
            <person name="Chen Y."/>
            <person name="Zheng Y."/>
            <person name="Kuraku S."/>
            <person name="Pignatelli M."/>
            <person name="Herrero J."/>
            <person name="Beal K."/>
            <person name="Nozawa M."/>
            <person name="Li Q."/>
            <person name="Wang J."/>
            <person name="Zhang H."/>
            <person name="Yu L."/>
            <person name="Shigenobu S."/>
            <person name="Wang J."/>
            <person name="Liu J."/>
            <person name="Flicek P."/>
            <person name="Searle S."/>
            <person name="Wang J."/>
            <person name="Kuratani S."/>
            <person name="Yin Y."/>
            <person name="Aken B."/>
            <person name="Zhang G."/>
            <person name="Irie N."/>
        </authorList>
    </citation>
    <scope>NUCLEOTIDE SEQUENCE [LARGE SCALE GENOMIC DNA]</scope>
</reference>